<proteinExistence type="predicted"/>
<sequence>MRSTELLGLYSQILTELNQRTVVWSRNAPAGDYAELLVAEAFGGSIAKSSKKSWDVRLDDRLLQVKCRVTDAASTKSQSYSPFRSFDFHACVFVVLDSVTYEVVRAVEVPRETVESSASLSEWVAGSRVTVKAVMNLVDAREVTDELRAAQRDVDARGRQAGYDTA</sequence>
<keyword evidence="2" id="KW-1185">Reference proteome</keyword>
<evidence type="ECO:0000313" key="2">
    <source>
        <dbReference type="Proteomes" id="UP000515947"/>
    </source>
</evidence>
<protein>
    <submittedName>
        <fullName evidence="1">Uncharacterized protein</fullName>
    </submittedName>
</protein>
<dbReference type="Proteomes" id="UP000515947">
    <property type="component" value="Chromosome"/>
</dbReference>
<dbReference type="EMBL" id="CP060713">
    <property type="protein sequence ID" value="QNN55072.1"/>
    <property type="molecule type" value="Genomic_DNA"/>
</dbReference>
<reference evidence="1 2" key="1">
    <citation type="submission" date="2020-08" db="EMBL/GenBank/DDBJ databases">
        <title>Genome sequence of Nocardioides mesophilus KACC 16243T.</title>
        <authorList>
            <person name="Hyun D.-W."/>
            <person name="Bae J.-W."/>
        </authorList>
    </citation>
    <scope>NUCLEOTIDE SEQUENCE [LARGE SCALE GENOMIC DNA]</scope>
    <source>
        <strain evidence="1 2">KACC 16243</strain>
    </source>
</reference>
<name>A0A7G9RHJ7_9ACTN</name>
<accession>A0A7G9RHJ7</accession>
<dbReference type="KEGG" id="nmes:H9L09_14720"/>
<evidence type="ECO:0000313" key="1">
    <source>
        <dbReference type="EMBL" id="QNN55072.1"/>
    </source>
</evidence>
<dbReference type="AlphaFoldDB" id="A0A7G9RHJ7"/>
<organism evidence="1 2">
    <name type="scientific">Nocardioides mesophilus</name>
    <dbReference type="NCBI Taxonomy" id="433659"/>
    <lineage>
        <taxon>Bacteria</taxon>
        <taxon>Bacillati</taxon>
        <taxon>Actinomycetota</taxon>
        <taxon>Actinomycetes</taxon>
        <taxon>Propionibacteriales</taxon>
        <taxon>Nocardioidaceae</taxon>
        <taxon>Nocardioides</taxon>
    </lineage>
</organism>
<gene>
    <name evidence="1" type="ORF">H9L09_14720</name>
</gene>